<evidence type="ECO:0000313" key="2">
    <source>
        <dbReference type="EMBL" id="KEQ55031.1"/>
    </source>
</evidence>
<comment type="caution">
    <text evidence="2">The sequence shown here is derived from an EMBL/GenBank/DDBJ whole genome shotgun (WGS) entry which is preliminary data.</text>
</comment>
<proteinExistence type="predicted"/>
<dbReference type="EMBL" id="JFHR01000003">
    <property type="protein sequence ID" value="KEQ55031.1"/>
    <property type="molecule type" value="Genomic_DNA"/>
</dbReference>
<name>A0A081RIK8_SPHCR</name>
<feature type="chain" id="PRO_5001763442" description="PepSY domain-containing protein" evidence="1">
    <location>
        <begin position="25"/>
        <end position="117"/>
    </location>
</feature>
<feature type="signal peptide" evidence="1">
    <location>
        <begin position="1"/>
        <end position="24"/>
    </location>
</feature>
<dbReference type="Proteomes" id="UP000028411">
    <property type="component" value="Unassembled WGS sequence"/>
</dbReference>
<evidence type="ECO:0008006" key="4">
    <source>
        <dbReference type="Google" id="ProtNLM"/>
    </source>
</evidence>
<dbReference type="PATRIC" id="fig|46429.4.peg.567"/>
<protein>
    <recommendedName>
        <fullName evidence="4">PepSY domain-containing protein</fullName>
    </recommendedName>
</protein>
<keyword evidence="1" id="KW-0732">Signal</keyword>
<dbReference type="eggNOG" id="ENOG50348TQ">
    <property type="taxonomic scope" value="Bacteria"/>
</dbReference>
<sequence length="117" mass="12157">MASKRNLMIGAGAAVLAVAGVAFAAQQNNEANENRLIGEHTEKEIPLNQVPAAAMNAARAQLASIREAELVTRKADGSTLYELEGKDKAGKKVGLYITPEGQVLGGGAEGDHDEDGD</sequence>
<evidence type="ECO:0000313" key="3">
    <source>
        <dbReference type="Proteomes" id="UP000028411"/>
    </source>
</evidence>
<gene>
    <name evidence="2" type="ORF">BV95_00580</name>
</gene>
<evidence type="ECO:0000256" key="1">
    <source>
        <dbReference type="SAM" id="SignalP"/>
    </source>
</evidence>
<organism evidence="2 3">
    <name type="scientific">Sphingobium chlorophenolicum</name>
    <dbReference type="NCBI Taxonomy" id="46429"/>
    <lineage>
        <taxon>Bacteria</taxon>
        <taxon>Pseudomonadati</taxon>
        <taxon>Pseudomonadota</taxon>
        <taxon>Alphaproteobacteria</taxon>
        <taxon>Sphingomonadales</taxon>
        <taxon>Sphingomonadaceae</taxon>
        <taxon>Sphingobium</taxon>
    </lineage>
</organism>
<reference evidence="2 3" key="1">
    <citation type="submission" date="2014-02" db="EMBL/GenBank/DDBJ databases">
        <title>Whole genome sequence of Sphingobium chlorophenolicum NBRC 16172.</title>
        <authorList>
            <person name="Gan H.M."/>
            <person name="Gan H.Y."/>
            <person name="Chew T.H."/>
            <person name="Savka M.A."/>
        </authorList>
    </citation>
    <scope>NUCLEOTIDE SEQUENCE [LARGE SCALE GENOMIC DNA]</scope>
    <source>
        <strain evidence="2 3">NBRC 16172</strain>
    </source>
</reference>
<accession>A0A081RIK8</accession>
<dbReference type="Gene3D" id="3.10.450.360">
    <property type="match status" value="1"/>
</dbReference>
<dbReference type="AlphaFoldDB" id="A0A081RIK8"/>